<dbReference type="OrthoDB" id="426001at2759"/>
<proteinExistence type="inferred from homology"/>
<feature type="compositionally biased region" description="Polar residues" evidence="5">
    <location>
        <begin position="356"/>
        <end position="369"/>
    </location>
</feature>
<dbReference type="InterPro" id="IPR029021">
    <property type="entry name" value="Prot-tyrosine_phosphatase-like"/>
</dbReference>
<comment type="similarity">
    <text evidence="1">Belongs to the protein-tyrosine phosphatase family. Non-receptor class dual specificity subfamily.</text>
</comment>
<dbReference type="GO" id="GO:0005634">
    <property type="term" value="C:nucleus"/>
    <property type="evidence" value="ECO:0007669"/>
    <property type="project" value="TreeGrafter"/>
</dbReference>
<dbReference type="PROSITE" id="PS50054">
    <property type="entry name" value="TYR_PHOSPHATASE_DUAL"/>
    <property type="match status" value="1"/>
</dbReference>
<dbReference type="InterPro" id="IPR000340">
    <property type="entry name" value="Dual-sp_phosphatase_cat-dom"/>
</dbReference>
<feature type="region of interest" description="Disordered" evidence="5">
    <location>
        <begin position="254"/>
        <end position="273"/>
    </location>
</feature>
<dbReference type="GO" id="GO:0043409">
    <property type="term" value="P:negative regulation of MAPK cascade"/>
    <property type="evidence" value="ECO:0007669"/>
    <property type="project" value="TreeGrafter"/>
</dbReference>
<feature type="region of interest" description="Disordered" evidence="5">
    <location>
        <begin position="132"/>
        <end position="181"/>
    </location>
</feature>
<dbReference type="CDD" id="cd14521">
    <property type="entry name" value="DSP_fungal_SDP1-like"/>
    <property type="match status" value="1"/>
</dbReference>
<evidence type="ECO:0000256" key="5">
    <source>
        <dbReference type="SAM" id="MobiDB-lite"/>
    </source>
</evidence>
<keyword evidence="3" id="KW-0378">Hydrolase</keyword>
<dbReference type="GO" id="GO:0005829">
    <property type="term" value="C:cytosol"/>
    <property type="evidence" value="ECO:0007669"/>
    <property type="project" value="TreeGrafter"/>
</dbReference>
<dbReference type="GO" id="GO:0033550">
    <property type="term" value="F:MAP kinase tyrosine phosphatase activity"/>
    <property type="evidence" value="ECO:0007669"/>
    <property type="project" value="TreeGrafter"/>
</dbReference>
<feature type="domain" description="Tyrosine specific protein phosphatases" evidence="7">
    <location>
        <begin position="509"/>
        <end position="564"/>
    </location>
</feature>
<feature type="compositionally biased region" description="Basic and acidic residues" evidence="5">
    <location>
        <begin position="376"/>
        <end position="387"/>
    </location>
</feature>
<evidence type="ECO:0000259" key="7">
    <source>
        <dbReference type="PROSITE" id="PS50056"/>
    </source>
</evidence>
<gene>
    <name evidence="8" type="ORF">PMAA_025070</name>
</gene>
<dbReference type="SMART" id="SM00195">
    <property type="entry name" value="DSPc"/>
    <property type="match status" value="1"/>
</dbReference>
<dbReference type="HOGENOM" id="CLU_018624_0_0_1"/>
<dbReference type="PROSITE" id="PS50056">
    <property type="entry name" value="TYR_PHOSPHATASE_2"/>
    <property type="match status" value="1"/>
</dbReference>
<dbReference type="EMBL" id="DS995899">
    <property type="protein sequence ID" value="EEA27646.1"/>
    <property type="molecule type" value="Genomic_DNA"/>
</dbReference>
<dbReference type="InterPro" id="IPR020422">
    <property type="entry name" value="TYR_PHOSPHATASE_DUAL_dom"/>
</dbReference>
<dbReference type="AlphaFoldDB" id="B6Q6V6"/>
<dbReference type="PhylomeDB" id="B6Q6V6"/>
<dbReference type="InterPro" id="IPR000387">
    <property type="entry name" value="Tyr_Pase_dom"/>
</dbReference>
<evidence type="ECO:0000259" key="6">
    <source>
        <dbReference type="PROSITE" id="PS50054"/>
    </source>
</evidence>
<dbReference type="Pfam" id="PF00782">
    <property type="entry name" value="DSPc"/>
    <property type="match status" value="1"/>
</dbReference>
<dbReference type="VEuPathDB" id="FungiDB:PMAA_025070"/>
<evidence type="ECO:0000256" key="3">
    <source>
        <dbReference type="ARBA" id="ARBA00022801"/>
    </source>
</evidence>
<evidence type="ECO:0000256" key="2">
    <source>
        <dbReference type="ARBA" id="ARBA00013064"/>
    </source>
</evidence>
<evidence type="ECO:0000256" key="4">
    <source>
        <dbReference type="ARBA" id="ARBA00022912"/>
    </source>
</evidence>
<dbReference type="SUPFAM" id="SSF52799">
    <property type="entry name" value="(Phosphotyrosine protein) phosphatases II"/>
    <property type="match status" value="1"/>
</dbReference>
<dbReference type="STRING" id="441960.B6Q6V6"/>
<sequence>MIMETDRIHSKRSFAQVATANTNPYIYSHPSGCHSSSALCDRPQRGASDRGRALSTKRRLTALSTIKMPVQAGPSLVYASLPSFVRDFSDSAHYTSNNSQQHPEDCSLLAQSLGHTQENSFAPTTEHPISFEHRESVSSSGISESTDSSPTTTISTFDTTSVTDTSPSSSPESPSALQLPYPKSIRIPEITERIAMFSDAPASTLAPLSAMIPTTRPVSPGRRARNLKNLSLKMPCQISRPAISTASVVEATSQNYSAPPSPVHRPAKTARRKPANLTIRTPASDQITFARNITDIIPPTPSISRRSLRHFESSPSLSIFSPTVAPLNGMQLPRPVTRDGAPLMPGSWQESPPPSRQSQAISGTSLQQVTEEDDYHLDSRESTKRTEQSYPDGPIKIYDSGVYLYLEPTRDEASKFDVVINVAKEVLNPFTNEIEPKPETVVSTLRRPVSLAKRLSMAEPMTAISEESFHSAFESLPSEADSPTTPKVEKNLSPEYIHVPWDHNSEILDDLATLCQLVDDRINQGKSVLIHCQLGASRSASLVIAYGLYKNRDLYFNDMYSIVKGKSRWVGPNMSLIYQLTDFRSRVQRDEPAKAPNPDWFKTPHLSRPIQQLGVSEPAIKKETSQPAPVQPIQSQVQQIPPSLQEVIFSPVPTTFAKPFAKPFPPLQKQHGSNGRGLLPRPLPLREKYPSFESLTKPFNKPETRKVSHVRYPTVQMDLVMQDIPASPSILSPRAAPYLCSSLSRTLAGDLAGDAPATFRFGQALLDPRSPPQRQELLITRSIDEVL</sequence>
<dbReference type="Gene3D" id="3.90.190.10">
    <property type="entry name" value="Protein tyrosine phosphatase superfamily"/>
    <property type="match status" value="1"/>
</dbReference>
<protein>
    <recommendedName>
        <fullName evidence="2">protein-tyrosine-phosphatase</fullName>
        <ecNumber evidence="2">3.1.3.48</ecNumber>
    </recommendedName>
</protein>
<organism evidence="8 9">
    <name type="scientific">Talaromyces marneffei (strain ATCC 18224 / CBS 334.59 / QM 7333)</name>
    <name type="common">Penicillium marneffei</name>
    <dbReference type="NCBI Taxonomy" id="441960"/>
    <lineage>
        <taxon>Eukaryota</taxon>
        <taxon>Fungi</taxon>
        <taxon>Dikarya</taxon>
        <taxon>Ascomycota</taxon>
        <taxon>Pezizomycotina</taxon>
        <taxon>Eurotiomycetes</taxon>
        <taxon>Eurotiomycetidae</taxon>
        <taxon>Eurotiales</taxon>
        <taxon>Trichocomaceae</taxon>
        <taxon>Talaromyces</taxon>
        <taxon>Talaromyces sect. Talaromyces</taxon>
    </lineage>
</organism>
<name>B6Q6V6_TALMQ</name>
<evidence type="ECO:0000313" key="9">
    <source>
        <dbReference type="Proteomes" id="UP000001294"/>
    </source>
</evidence>
<feature type="compositionally biased region" description="Low complexity" evidence="5">
    <location>
        <begin position="137"/>
        <end position="175"/>
    </location>
</feature>
<evidence type="ECO:0000313" key="8">
    <source>
        <dbReference type="EMBL" id="EEA27646.1"/>
    </source>
</evidence>
<dbReference type="PANTHER" id="PTHR10159">
    <property type="entry name" value="DUAL SPECIFICITY PROTEIN PHOSPHATASE"/>
    <property type="match status" value="1"/>
</dbReference>
<accession>B6Q6V6</accession>
<dbReference type="GO" id="GO:0017017">
    <property type="term" value="F:MAP kinase tyrosine/serine/threonine phosphatase activity"/>
    <property type="evidence" value="ECO:0007669"/>
    <property type="project" value="TreeGrafter"/>
</dbReference>
<dbReference type="Proteomes" id="UP000001294">
    <property type="component" value="Unassembled WGS sequence"/>
</dbReference>
<evidence type="ECO:0000256" key="1">
    <source>
        <dbReference type="ARBA" id="ARBA00008601"/>
    </source>
</evidence>
<dbReference type="GO" id="GO:0008330">
    <property type="term" value="F:protein tyrosine/threonine phosphatase activity"/>
    <property type="evidence" value="ECO:0007669"/>
    <property type="project" value="TreeGrafter"/>
</dbReference>
<dbReference type="PROSITE" id="PS00383">
    <property type="entry name" value="TYR_PHOSPHATASE_1"/>
    <property type="match status" value="1"/>
</dbReference>
<keyword evidence="9" id="KW-1185">Reference proteome</keyword>
<dbReference type="InterPro" id="IPR016130">
    <property type="entry name" value="Tyr_Pase_AS"/>
</dbReference>
<dbReference type="PANTHER" id="PTHR10159:SF519">
    <property type="entry name" value="DUAL SPECIFICITY PROTEIN PHOSPHATASE MPK3"/>
    <property type="match status" value="1"/>
</dbReference>
<feature type="domain" description="Tyrosine-protein phosphatase" evidence="6">
    <location>
        <begin position="393"/>
        <end position="589"/>
    </location>
</feature>
<dbReference type="EC" id="3.1.3.48" evidence="2"/>
<feature type="region of interest" description="Disordered" evidence="5">
    <location>
        <begin position="330"/>
        <end position="392"/>
    </location>
</feature>
<keyword evidence="4" id="KW-0904">Protein phosphatase</keyword>
<reference evidence="9" key="1">
    <citation type="journal article" date="2015" name="Genome Announc.">
        <title>Genome sequence of the AIDS-associated pathogen Penicillium marneffei (ATCC18224) and its near taxonomic relative Talaromyces stipitatus (ATCC10500).</title>
        <authorList>
            <person name="Nierman W.C."/>
            <person name="Fedorova-Abrams N.D."/>
            <person name="Andrianopoulos A."/>
        </authorList>
    </citation>
    <scope>NUCLEOTIDE SEQUENCE [LARGE SCALE GENOMIC DNA]</scope>
    <source>
        <strain evidence="9">ATCC 18224 / CBS 334.59 / QM 7333</strain>
    </source>
</reference>